<dbReference type="OrthoDB" id="9808774at2"/>
<dbReference type="InterPro" id="IPR022691">
    <property type="entry name" value="Tscrpt_elong_fac_GreA/B_N"/>
</dbReference>
<dbReference type="GO" id="GO:0003746">
    <property type="term" value="F:translation elongation factor activity"/>
    <property type="evidence" value="ECO:0007669"/>
    <property type="project" value="UniProtKB-KW"/>
</dbReference>
<dbReference type="InterPro" id="IPR018151">
    <property type="entry name" value="TF_GreA/GreB_CS"/>
</dbReference>
<evidence type="ECO:0000256" key="3">
    <source>
        <dbReference type="ARBA" id="ARBA00023015"/>
    </source>
</evidence>
<dbReference type="SUPFAM" id="SSF46557">
    <property type="entry name" value="GreA transcript cleavage protein, N-terminal domain"/>
    <property type="match status" value="1"/>
</dbReference>
<keyword evidence="13" id="KW-1185">Reference proteome</keyword>
<keyword evidence="3 8" id="KW-0805">Transcription regulation</keyword>
<keyword evidence="12" id="KW-0251">Elongation factor</keyword>
<comment type="caution">
    <text evidence="12">The sequence shown here is derived from an EMBL/GenBank/DDBJ whole genome shotgun (WGS) entry which is preliminary data.</text>
</comment>
<comment type="function">
    <text evidence="6 8 9">Necessary for efficient RNA polymerase transcription elongation past template-encoded arresting sites. The arresting sites in DNA have the property of trapping a certain fraction of elongating RNA polymerases that pass through, resulting in locked ternary complexes. Cleavage of the nascent transcript by cleavage factors such as GreA or GreB allows the resumption of elongation from the new 3'terminus. GreA releases sequences of 2 to 3 nucleotides.</text>
</comment>
<comment type="similarity">
    <text evidence="1 8 9">Belongs to the GreA/GreB family.</text>
</comment>
<dbReference type="PIRSF" id="PIRSF006092">
    <property type="entry name" value="GreA_GreB"/>
    <property type="match status" value="1"/>
</dbReference>
<organism evidence="12 13">
    <name type="scientific">Tritonibacter horizontis</name>
    <dbReference type="NCBI Taxonomy" id="1768241"/>
    <lineage>
        <taxon>Bacteria</taxon>
        <taxon>Pseudomonadati</taxon>
        <taxon>Pseudomonadota</taxon>
        <taxon>Alphaproteobacteria</taxon>
        <taxon>Rhodobacterales</taxon>
        <taxon>Paracoccaceae</taxon>
        <taxon>Tritonibacter</taxon>
    </lineage>
</organism>
<dbReference type="Proteomes" id="UP000068382">
    <property type="component" value="Unassembled WGS sequence"/>
</dbReference>
<evidence type="ECO:0000256" key="2">
    <source>
        <dbReference type="ARBA" id="ARBA00013729"/>
    </source>
</evidence>
<evidence type="ECO:0000259" key="10">
    <source>
        <dbReference type="Pfam" id="PF01272"/>
    </source>
</evidence>
<accession>A0A132BYY5</accession>
<evidence type="ECO:0000256" key="4">
    <source>
        <dbReference type="ARBA" id="ARBA00023125"/>
    </source>
</evidence>
<evidence type="ECO:0000313" key="12">
    <source>
        <dbReference type="EMBL" id="KUP93037.1"/>
    </source>
</evidence>
<dbReference type="InterPro" id="IPR001437">
    <property type="entry name" value="Tscrpt_elong_fac_GreA/B_C"/>
</dbReference>
<evidence type="ECO:0000256" key="8">
    <source>
        <dbReference type="HAMAP-Rule" id="MF_00105"/>
    </source>
</evidence>
<dbReference type="EMBL" id="LPUY01000061">
    <property type="protein sequence ID" value="KUP93037.1"/>
    <property type="molecule type" value="Genomic_DNA"/>
</dbReference>
<feature type="domain" description="Transcription elongation factor GreA/GreB N-terminal" evidence="11">
    <location>
        <begin position="4"/>
        <end position="74"/>
    </location>
</feature>
<dbReference type="NCBIfam" id="TIGR01462">
    <property type="entry name" value="greA"/>
    <property type="match status" value="1"/>
</dbReference>
<dbReference type="AlphaFoldDB" id="A0A132BYY5"/>
<dbReference type="NCBIfam" id="NF001264">
    <property type="entry name" value="PRK00226.1-5"/>
    <property type="match status" value="1"/>
</dbReference>
<keyword evidence="4 8" id="KW-0238">DNA-binding</keyword>
<evidence type="ECO:0000256" key="1">
    <source>
        <dbReference type="ARBA" id="ARBA00008213"/>
    </source>
</evidence>
<dbReference type="NCBIfam" id="NF001263">
    <property type="entry name" value="PRK00226.1-4"/>
    <property type="match status" value="1"/>
</dbReference>
<dbReference type="SUPFAM" id="SSF54534">
    <property type="entry name" value="FKBP-like"/>
    <property type="match status" value="1"/>
</dbReference>
<dbReference type="PROSITE" id="PS00829">
    <property type="entry name" value="GREAB_1"/>
    <property type="match status" value="1"/>
</dbReference>
<keyword evidence="5 8" id="KW-0804">Transcription</keyword>
<dbReference type="NCBIfam" id="NF001261">
    <property type="entry name" value="PRK00226.1-2"/>
    <property type="match status" value="1"/>
</dbReference>
<name>A0A132BYY5_9RHOB</name>
<protein>
    <recommendedName>
        <fullName evidence="2 8">Transcription elongation factor GreA</fullName>
    </recommendedName>
    <alternativeName>
        <fullName evidence="7 8">Transcript cleavage factor GreA</fullName>
    </alternativeName>
</protein>
<dbReference type="PATRIC" id="fig|1768241.3.peg.2181"/>
<dbReference type="Pfam" id="PF03449">
    <property type="entry name" value="GreA_GreB_N"/>
    <property type="match status" value="1"/>
</dbReference>
<dbReference type="RefSeq" id="WP_068242878.1">
    <property type="nucleotide sequence ID" value="NZ_LPUY01000061.1"/>
</dbReference>
<gene>
    <name evidence="8 12" type="primary">greA</name>
    <name evidence="12" type="ORF">TRIHO_20750</name>
</gene>
<dbReference type="InterPro" id="IPR028624">
    <property type="entry name" value="Tscrpt_elong_fac_GreA/B"/>
</dbReference>
<dbReference type="GO" id="GO:0070063">
    <property type="term" value="F:RNA polymerase binding"/>
    <property type="evidence" value="ECO:0007669"/>
    <property type="project" value="InterPro"/>
</dbReference>
<dbReference type="PANTHER" id="PTHR30437">
    <property type="entry name" value="TRANSCRIPTION ELONGATION FACTOR GREA"/>
    <property type="match status" value="1"/>
</dbReference>
<dbReference type="Gene3D" id="1.10.287.180">
    <property type="entry name" value="Transcription elongation factor, GreA/GreB, N-terminal domain"/>
    <property type="match status" value="1"/>
</dbReference>
<proteinExistence type="inferred from homology"/>
<dbReference type="FunFam" id="3.10.50.30:FF:000001">
    <property type="entry name" value="Transcription elongation factor GreA"/>
    <property type="match status" value="1"/>
</dbReference>
<dbReference type="FunFam" id="1.10.287.180:FF:000001">
    <property type="entry name" value="Transcription elongation factor GreA"/>
    <property type="match status" value="1"/>
</dbReference>
<feature type="domain" description="Transcription elongation factor GreA/GreB C-terminal" evidence="10">
    <location>
        <begin position="82"/>
        <end position="155"/>
    </location>
</feature>
<dbReference type="Gene3D" id="3.10.50.30">
    <property type="entry name" value="Transcription elongation factor, GreA/GreB, C-terminal domain"/>
    <property type="match status" value="1"/>
</dbReference>
<keyword evidence="12" id="KW-0648">Protein biosynthesis</keyword>
<dbReference type="InterPro" id="IPR036953">
    <property type="entry name" value="GreA/GreB_C_sf"/>
</dbReference>
<evidence type="ECO:0000256" key="9">
    <source>
        <dbReference type="RuleBase" id="RU000556"/>
    </source>
</evidence>
<sequence length="156" mass="17017">MDKIPMTPSGFQALGAELKTLKSVERPAIIQAIAEARELGDLSENAEYHSAREKQSFIEGRIKELEGVLSLADVIDPKKLSGAIKFGARVTVVDEDTEEEKTWQIVGEHEANIEAGLLNVKSPIARALIGKEEGDSVEVRTPGGDKSYEILKIIYA</sequence>
<evidence type="ECO:0000256" key="7">
    <source>
        <dbReference type="ARBA" id="ARBA00030776"/>
    </source>
</evidence>
<dbReference type="Pfam" id="PF01272">
    <property type="entry name" value="GreA_GreB"/>
    <property type="match status" value="1"/>
</dbReference>
<evidence type="ECO:0000256" key="5">
    <source>
        <dbReference type="ARBA" id="ARBA00023163"/>
    </source>
</evidence>
<dbReference type="PANTHER" id="PTHR30437:SF4">
    <property type="entry name" value="TRANSCRIPTION ELONGATION FACTOR GREA"/>
    <property type="match status" value="1"/>
</dbReference>
<dbReference type="InterPro" id="IPR006359">
    <property type="entry name" value="Tscrpt_elong_fac_GreA"/>
</dbReference>
<evidence type="ECO:0000313" key="13">
    <source>
        <dbReference type="Proteomes" id="UP000068382"/>
    </source>
</evidence>
<dbReference type="GO" id="GO:0006354">
    <property type="term" value="P:DNA-templated transcription elongation"/>
    <property type="evidence" value="ECO:0007669"/>
    <property type="project" value="TreeGrafter"/>
</dbReference>
<dbReference type="GO" id="GO:0003677">
    <property type="term" value="F:DNA binding"/>
    <property type="evidence" value="ECO:0007669"/>
    <property type="project" value="UniProtKB-UniRule"/>
</dbReference>
<dbReference type="InterPro" id="IPR036805">
    <property type="entry name" value="Tscrpt_elong_fac_GreA/B_N_sf"/>
</dbReference>
<evidence type="ECO:0000259" key="11">
    <source>
        <dbReference type="Pfam" id="PF03449"/>
    </source>
</evidence>
<dbReference type="InterPro" id="IPR023459">
    <property type="entry name" value="Tscrpt_elong_fac_GreA/B_fam"/>
</dbReference>
<dbReference type="GO" id="GO:0032784">
    <property type="term" value="P:regulation of DNA-templated transcription elongation"/>
    <property type="evidence" value="ECO:0007669"/>
    <property type="project" value="UniProtKB-UniRule"/>
</dbReference>
<reference evidence="12 13" key="1">
    <citation type="submission" date="2015-12" db="EMBL/GenBank/DDBJ databases">
        <title>Genome sequence of the marine Rhodobacteraceae strain O3.65, Candidatus Tritonibacter horizontis.</title>
        <authorList>
            <person name="Poehlein A."/>
            <person name="Giebel H.A."/>
            <person name="Voget S."/>
            <person name="Brinkhoff T."/>
        </authorList>
    </citation>
    <scope>NUCLEOTIDE SEQUENCE [LARGE SCALE GENOMIC DNA]</scope>
    <source>
        <strain evidence="12 13">O3.65</strain>
    </source>
</reference>
<dbReference type="HAMAP" id="MF_00105">
    <property type="entry name" value="GreA_GreB"/>
    <property type="match status" value="1"/>
</dbReference>
<evidence type="ECO:0000256" key="6">
    <source>
        <dbReference type="ARBA" id="ARBA00024916"/>
    </source>
</evidence>